<feature type="domain" description="Knr4/Smi1-like" evidence="1">
    <location>
        <begin position="38"/>
        <end position="177"/>
    </location>
</feature>
<sequence>MEKKRIGNEADNHLFSEVFLTDFWEDSEYAIESYQSEPLTDELIDSIEKELGYKLPSSYIQLMKHRNGGVPKNTNFPTEESTSWAEDHIAISGIMGIGREKSYSLCGDLGSPFMVEEWGYPDIGVVICDCPSAGHDVVMLDYRACGTNGEPAVIHVDQEDDYKITFLAANFEAFIKGLVNDEQYDT</sequence>
<dbReference type="InterPro" id="IPR018958">
    <property type="entry name" value="Knr4/Smi1-like_dom"/>
</dbReference>
<organism evidence="2 3">
    <name type="scientific">Sporosarcina luteola</name>
    <dbReference type="NCBI Taxonomy" id="582850"/>
    <lineage>
        <taxon>Bacteria</taxon>
        <taxon>Bacillati</taxon>
        <taxon>Bacillota</taxon>
        <taxon>Bacilli</taxon>
        <taxon>Bacillales</taxon>
        <taxon>Caryophanaceae</taxon>
        <taxon>Sporosarcina</taxon>
    </lineage>
</organism>
<dbReference type="SUPFAM" id="SSF160631">
    <property type="entry name" value="SMI1/KNR4-like"/>
    <property type="match status" value="1"/>
</dbReference>
<keyword evidence="3" id="KW-1185">Reference proteome</keyword>
<gene>
    <name evidence="2" type="ORF">SLU01_11430</name>
</gene>
<evidence type="ECO:0000313" key="2">
    <source>
        <dbReference type="EMBL" id="GEN82831.1"/>
    </source>
</evidence>
<comment type="caution">
    <text evidence="2">The sequence shown here is derived from an EMBL/GenBank/DDBJ whole genome shotgun (WGS) entry which is preliminary data.</text>
</comment>
<dbReference type="Proteomes" id="UP000321901">
    <property type="component" value="Unassembled WGS sequence"/>
</dbReference>
<name>A0A511Z5V4_9BACL</name>
<dbReference type="Gene3D" id="3.40.1580.10">
    <property type="entry name" value="SMI1/KNR4-like"/>
    <property type="match status" value="1"/>
</dbReference>
<proteinExistence type="predicted"/>
<accession>A0A511Z5V4</accession>
<reference evidence="2 3" key="1">
    <citation type="submission" date="2019-07" db="EMBL/GenBank/DDBJ databases">
        <title>Whole genome shotgun sequence of Sporosarcina luteola NBRC 105378.</title>
        <authorList>
            <person name="Hosoyama A."/>
            <person name="Uohara A."/>
            <person name="Ohji S."/>
            <person name="Ichikawa N."/>
        </authorList>
    </citation>
    <scope>NUCLEOTIDE SEQUENCE [LARGE SCALE GENOMIC DNA]</scope>
    <source>
        <strain evidence="2 3">NBRC 105378</strain>
    </source>
</reference>
<dbReference type="Pfam" id="PF14568">
    <property type="entry name" value="SUKH_6"/>
    <property type="match status" value="1"/>
</dbReference>
<evidence type="ECO:0000313" key="3">
    <source>
        <dbReference type="Proteomes" id="UP000321901"/>
    </source>
</evidence>
<protein>
    <recommendedName>
        <fullName evidence="1">Knr4/Smi1-like domain-containing protein</fullName>
    </recommendedName>
</protein>
<dbReference type="InterPro" id="IPR037883">
    <property type="entry name" value="Knr4/Smi1-like_sf"/>
</dbReference>
<dbReference type="SMART" id="SM00860">
    <property type="entry name" value="SMI1_KNR4"/>
    <property type="match status" value="1"/>
</dbReference>
<dbReference type="EMBL" id="BJYL01000015">
    <property type="protein sequence ID" value="GEN82831.1"/>
    <property type="molecule type" value="Genomic_DNA"/>
</dbReference>
<evidence type="ECO:0000259" key="1">
    <source>
        <dbReference type="SMART" id="SM00860"/>
    </source>
</evidence>
<dbReference type="AlphaFoldDB" id="A0A511Z5V4"/>